<reference evidence="2 3" key="1">
    <citation type="submission" date="2018-10" db="EMBL/GenBank/DDBJ databases">
        <title>Sequencing the genomes of 1000 actinobacteria strains.</title>
        <authorList>
            <person name="Klenk H.-P."/>
        </authorList>
    </citation>
    <scope>NUCLEOTIDE SEQUENCE [LARGE SCALE GENOMIC DNA]</scope>
    <source>
        <strain evidence="2 3">DSM 43911</strain>
    </source>
</reference>
<sequence>MVDLRTAARRVFPGRNPVARRGDRLEGAAVVVAVVVALLGLPVAAAFGSEAYASRAAQSREQQATRYEVTAVLTADAPLVLPAGEGAIAVSSARARWVAADDSVRQGTVETVPGLPAGAPVRIWLDAAGNPADPPVTAEGAVAGAVAVAAVVWVLFVAAVAALCVGLRLVRNGINDRRWAREWAVVEPLWRRVS</sequence>
<dbReference type="Proteomes" id="UP000272729">
    <property type="component" value="Unassembled WGS sequence"/>
</dbReference>
<feature type="transmembrane region" description="Helical" evidence="1">
    <location>
        <begin position="25"/>
        <end position="47"/>
    </location>
</feature>
<dbReference type="AlphaFoldDB" id="A0A495X5F3"/>
<dbReference type="PANTHER" id="PTHR42305:SF1">
    <property type="entry name" value="MEMBRANE PROTEIN RV1733C-RELATED"/>
    <property type="match status" value="1"/>
</dbReference>
<protein>
    <recommendedName>
        <fullName evidence="4">Transmembrane protein</fullName>
    </recommendedName>
</protein>
<keyword evidence="3" id="KW-1185">Reference proteome</keyword>
<feature type="transmembrane region" description="Helical" evidence="1">
    <location>
        <begin position="141"/>
        <end position="170"/>
    </location>
</feature>
<comment type="caution">
    <text evidence="2">The sequence shown here is derived from an EMBL/GenBank/DDBJ whole genome shotgun (WGS) entry which is preliminary data.</text>
</comment>
<accession>A0A495X5F3</accession>
<evidence type="ECO:0000313" key="2">
    <source>
        <dbReference type="EMBL" id="RKT69240.1"/>
    </source>
</evidence>
<evidence type="ECO:0008006" key="4">
    <source>
        <dbReference type="Google" id="ProtNLM"/>
    </source>
</evidence>
<evidence type="ECO:0000256" key="1">
    <source>
        <dbReference type="SAM" id="Phobius"/>
    </source>
</evidence>
<evidence type="ECO:0000313" key="3">
    <source>
        <dbReference type="Proteomes" id="UP000272729"/>
    </source>
</evidence>
<keyword evidence="1" id="KW-0812">Transmembrane</keyword>
<proteinExistence type="predicted"/>
<keyword evidence="1" id="KW-0472">Membrane</keyword>
<dbReference type="EMBL" id="RBXR01000001">
    <property type="protein sequence ID" value="RKT69240.1"/>
    <property type="molecule type" value="Genomic_DNA"/>
</dbReference>
<dbReference type="PANTHER" id="PTHR42305">
    <property type="entry name" value="MEMBRANE PROTEIN RV1733C-RELATED"/>
    <property type="match status" value="1"/>
</dbReference>
<gene>
    <name evidence="2" type="ORF">DFJ66_2438</name>
</gene>
<keyword evidence="1" id="KW-1133">Transmembrane helix</keyword>
<name>A0A495X5F3_9PSEU</name>
<organism evidence="2 3">
    <name type="scientific">Saccharothrix variisporea</name>
    <dbReference type="NCBI Taxonomy" id="543527"/>
    <lineage>
        <taxon>Bacteria</taxon>
        <taxon>Bacillati</taxon>
        <taxon>Actinomycetota</taxon>
        <taxon>Actinomycetes</taxon>
        <taxon>Pseudonocardiales</taxon>
        <taxon>Pseudonocardiaceae</taxon>
        <taxon>Saccharothrix</taxon>
    </lineage>
</organism>
<dbReference type="InterPro" id="IPR039708">
    <property type="entry name" value="MT1774/Rv1733c-like"/>
</dbReference>